<organism evidence="2 3">
    <name type="scientific">Pedobacter agri</name>
    <dbReference type="NCBI Taxonomy" id="454586"/>
    <lineage>
        <taxon>Bacteria</taxon>
        <taxon>Pseudomonadati</taxon>
        <taxon>Bacteroidota</taxon>
        <taxon>Sphingobacteriia</taxon>
        <taxon>Sphingobacteriales</taxon>
        <taxon>Sphingobacteriaceae</taxon>
        <taxon>Pedobacter</taxon>
    </lineage>
</organism>
<evidence type="ECO:0000313" key="3">
    <source>
        <dbReference type="Proteomes" id="UP001142592"/>
    </source>
</evidence>
<keyword evidence="3" id="KW-1185">Reference proteome</keyword>
<dbReference type="PANTHER" id="PTHR22916">
    <property type="entry name" value="GLYCOSYLTRANSFERASE"/>
    <property type="match status" value="1"/>
</dbReference>
<dbReference type="Proteomes" id="UP001142592">
    <property type="component" value="Unassembled WGS sequence"/>
</dbReference>
<gene>
    <name evidence="2" type="ORF">OQZ29_08990</name>
</gene>
<dbReference type="GO" id="GO:0016758">
    <property type="term" value="F:hexosyltransferase activity"/>
    <property type="evidence" value="ECO:0007669"/>
    <property type="project" value="UniProtKB-ARBA"/>
</dbReference>
<dbReference type="AlphaFoldDB" id="A0A9X3DBW6"/>
<dbReference type="InterPro" id="IPR001173">
    <property type="entry name" value="Glyco_trans_2-like"/>
</dbReference>
<evidence type="ECO:0000313" key="2">
    <source>
        <dbReference type="EMBL" id="MCX3264878.1"/>
    </source>
</evidence>
<proteinExistence type="predicted"/>
<comment type="caution">
    <text evidence="2">The sequence shown here is derived from an EMBL/GenBank/DDBJ whole genome shotgun (WGS) entry which is preliminary data.</text>
</comment>
<reference evidence="2" key="1">
    <citation type="submission" date="2022-11" db="EMBL/GenBank/DDBJ databases">
        <authorList>
            <person name="Graham C."/>
            <person name="Newman J.D."/>
        </authorList>
    </citation>
    <scope>NUCLEOTIDE SEQUENCE</scope>
    <source>
        <strain evidence="2">DSM 19486</strain>
    </source>
</reference>
<dbReference type="Gene3D" id="3.90.550.10">
    <property type="entry name" value="Spore Coat Polysaccharide Biosynthesis Protein SpsA, Chain A"/>
    <property type="match status" value="1"/>
</dbReference>
<dbReference type="PANTHER" id="PTHR22916:SF3">
    <property type="entry name" value="UDP-GLCNAC:BETAGAL BETA-1,3-N-ACETYLGLUCOSAMINYLTRANSFERASE-LIKE PROTEIN 1"/>
    <property type="match status" value="1"/>
</dbReference>
<evidence type="ECO:0000259" key="1">
    <source>
        <dbReference type="Pfam" id="PF00535"/>
    </source>
</evidence>
<dbReference type="RefSeq" id="WP_029204154.1">
    <property type="nucleotide sequence ID" value="NZ_JAPJUH010000002.1"/>
</dbReference>
<sequence>MQPLVSIIIPSYNSAGFISATLDSVLSQGYENWELTVIDDCSSDETCAVVSAYASMDTRISLIALSENQGVSNARNTGLENSWGKYVAFLDSDDIWLEDKLKSQVQFMENSQSALSFCAYQRIDENGNIISRIVPVPQRVDYNKLLAHNVVIFSTSMILRTAIGKLRFSRAGHEDWIFLLKLLKNCGAGHGINLPLALYRVRKNSVSSNKIKAIGYTWRIFRVSEGLNFFRSAVLLARYAVSASLKRLQ</sequence>
<protein>
    <submittedName>
        <fullName evidence="2">Glycosyltransferase family 2 protein</fullName>
    </submittedName>
</protein>
<feature type="domain" description="Glycosyltransferase 2-like" evidence="1">
    <location>
        <begin position="6"/>
        <end position="159"/>
    </location>
</feature>
<dbReference type="SUPFAM" id="SSF53448">
    <property type="entry name" value="Nucleotide-diphospho-sugar transferases"/>
    <property type="match status" value="1"/>
</dbReference>
<name>A0A9X3DBW6_9SPHI</name>
<dbReference type="InterPro" id="IPR029044">
    <property type="entry name" value="Nucleotide-diphossugar_trans"/>
</dbReference>
<dbReference type="Pfam" id="PF00535">
    <property type="entry name" value="Glycos_transf_2"/>
    <property type="match status" value="1"/>
</dbReference>
<accession>A0A9X3DBW6</accession>
<dbReference type="EMBL" id="JAPJUH010000002">
    <property type="protein sequence ID" value="MCX3264878.1"/>
    <property type="molecule type" value="Genomic_DNA"/>
</dbReference>